<dbReference type="EMBL" id="ON649699">
    <property type="protein sequence ID" value="UVF62300.1"/>
    <property type="molecule type" value="Genomic_DNA"/>
</dbReference>
<keyword evidence="1" id="KW-1133">Transmembrane helix</keyword>
<sequence length="73" mass="8255">MNEVLKKLTTRNYIAVLLTTLLGYAVYKGLNDPELVDIALDNPLITFIMGTFTASVTTVVYFYFRKSQEKESA</sequence>
<keyword evidence="1" id="KW-0472">Membrane</keyword>
<accession>A0A976UBC2</accession>
<protein>
    <submittedName>
        <fullName evidence="2">Uncharacterized protein</fullName>
    </submittedName>
</protein>
<keyword evidence="3" id="KW-1185">Reference proteome</keyword>
<name>A0A976UBC2_9CAUD</name>
<keyword evidence="1" id="KW-0812">Transmembrane</keyword>
<reference evidence="2 3" key="1">
    <citation type="submission" date="2022-05" db="EMBL/GenBank/DDBJ databases">
        <title>Diverse viruses of marine archaea discovered using metagenomics.</title>
        <authorList>
            <person name="Zhou Y."/>
        </authorList>
    </citation>
    <scope>NUCLEOTIDE SEQUENCE [LARGE SCALE GENOMIC DNA]</scope>
    <source>
        <strain evidence="2">YSH_462411</strain>
    </source>
</reference>
<evidence type="ECO:0000256" key="1">
    <source>
        <dbReference type="SAM" id="Phobius"/>
    </source>
</evidence>
<organism evidence="2 3">
    <name type="scientific">Nitrososphaeria virus YSH_462411</name>
    <dbReference type="NCBI Taxonomy" id="3071321"/>
    <lineage>
        <taxon>Viruses</taxon>
        <taxon>Duplodnaviria</taxon>
        <taxon>Heunggongvirae</taxon>
        <taxon>Uroviricota</taxon>
        <taxon>Caudoviricetes</taxon>
        <taxon>Juravirales</taxon>
        <taxon>Yangangviridae</taxon>
        <taxon>Nohelivirus</taxon>
        <taxon>Nohelivirus yangshanense</taxon>
    </lineage>
</organism>
<feature type="transmembrane region" description="Helical" evidence="1">
    <location>
        <begin position="42"/>
        <end position="64"/>
    </location>
</feature>
<evidence type="ECO:0000313" key="2">
    <source>
        <dbReference type="EMBL" id="UVF62300.1"/>
    </source>
</evidence>
<evidence type="ECO:0000313" key="3">
    <source>
        <dbReference type="Proteomes" id="UP001156919"/>
    </source>
</evidence>
<dbReference type="Proteomes" id="UP001156919">
    <property type="component" value="Segment"/>
</dbReference>
<feature type="transmembrane region" description="Helical" evidence="1">
    <location>
        <begin position="12"/>
        <end position="30"/>
    </location>
</feature>
<proteinExistence type="predicted"/>